<evidence type="ECO:0000259" key="14">
    <source>
        <dbReference type="PROSITE" id="PS50109"/>
    </source>
</evidence>
<protein>
    <recommendedName>
        <fullName evidence="3">histidine kinase</fullName>
        <ecNumber evidence="3">2.7.13.3</ecNumber>
    </recommendedName>
</protein>
<organism evidence="15 16">
    <name type="scientific">Yanshouia hominis</name>
    <dbReference type="NCBI Taxonomy" id="2763673"/>
    <lineage>
        <taxon>Bacteria</taxon>
        <taxon>Bacillati</taxon>
        <taxon>Bacillota</taxon>
        <taxon>Clostridia</taxon>
        <taxon>Eubacteriales</taxon>
        <taxon>Oscillospiraceae</taxon>
        <taxon>Yanshouia</taxon>
    </lineage>
</organism>
<accession>A0ABR7NFS2</accession>
<keyword evidence="16" id="KW-1185">Reference proteome</keyword>
<evidence type="ECO:0000256" key="2">
    <source>
        <dbReference type="ARBA" id="ARBA00004141"/>
    </source>
</evidence>
<dbReference type="EC" id="2.7.13.3" evidence="3"/>
<dbReference type="Proteomes" id="UP000658131">
    <property type="component" value="Unassembled WGS sequence"/>
</dbReference>
<evidence type="ECO:0000256" key="8">
    <source>
        <dbReference type="ARBA" id="ARBA00022777"/>
    </source>
</evidence>
<keyword evidence="7" id="KW-0547">Nucleotide-binding</keyword>
<evidence type="ECO:0000256" key="4">
    <source>
        <dbReference type="ARBA" id="ARBA00022553"/>
    </source>
</evidence>
<gene>
    <name evidence="15" type="ORF">H8717_02300</name>
</gene>
<feature type="transmembrane region" description="Helical" evidence="13">
    <location>
        <begin position="67"/>
        <end position="86"/>
    </location>
</feature>
<keyword evidence="9" id="KW-0067">ATP-binding</keyword>
<dbReference type="PANTHER" id="PTHR45569">
    <property type="entry name" value="SENSOR PROTEIN KDPD"/>
    <property type="match status" value="1"/>
</dbReference>
<evidence type="ECO:0000313" key="16">
    <source>
        <dbReference type="Proteomes" id="UP000658131"/>
    </source>
</evidence>
<evidence type="ECO:0000256" key="13">
    <source>
        <dbReference type="SAM" id="Phobius"/>
    </source>
</evidence>
<dbReference type="Gene3D" id="1.10.287.130">
    <property type="match status" value="1"/>
</dbReference>
<dbReference type="Pfam" id="PF13493">
    <property type="entry name" value="DUF4118"/>
    <property type="match status" value="1"/>
</dbReference>
<dbReference type="InterPro" id="IPR025201">
    <property type="entry name" value="KdpD_TM"/>
</dbReference>
<evidence type="ECO:0000256" key="3">
    <source>
        <dbReference type="ARBA" id="ARBA00012438"/>
    </source>
</evidence>
<evidence type="ECO:0000256" key="1">
    <source>
        <dbReference type="ARBA" id="ARBA00000085"/>
    </source>
</evidence>
<dbReference type="InterPro" id="IPR038318">
    <property type="entry name" value="KdpD_sf"/>
</dbReference>
<reference evidence="15 16" key="1">
    <citation type="submission" date="2020-08" db="EMBL/GenBank/DDBJ databases">
        <title>Genome public.</title>
        <authorList>
            <person name="Liu C."/>
            <person name="Sun Q."/>
        </authorList>
    </citation>
    <scope>NUCLEOTIDE SEQUENCE [LARGE SCALE GENOMIC DNA]</scope>
    <source>
        <strain evidence="15 16">BX1</strain>
    </source>
</reference>
<keyword evidence="12 13" id="KW-0472">Membrane</keyword>
<dbReference type="PRINTS" id="PR00344">
    <property type="entry name" value="BCTRLSENSOR"/>
</dbReference>
<dbReference type="EMBL" id="JACRTB010000003">
    <property type="protein sequence ID" value="MBC8575244.1"/>
    <property type="molecule type" value="Genomic_DNA"/>
</dbReference>
<evidence type="ECO:0000313" key="15">
    <source>
        <dbReference type="EMBL" id="MBC8575244.1"/>
    </source>
</evidence>
<dbReference type="SMART" id="SM00387">
    <property type="entry name" value="HATPase_c"/>
    <property type="match status" value="1"/>
</dbReference>
<evidence type="ECO:0000256" key="6">
    <source>
        <dbReference type="ARBA" id="ARBA00022692"/>
    </source>
</evidence>
<dbReference type="SMART" id="SM00388">
    <property type="entry name" value="HisKA"/>
    <property type="match status" value="1"/>
</dbReference>
<keyword evidence="6 13" id="KW-0812">Transmembrane</keyword>
<comment type="subcellular location">
    <subcellularLocation>
        <location evidence="2">Membrane</location>
        <topology evidence="2">Multi-pass membrane protein</topology>
    </subcellularLocation>
</comment>
<dbReference type="InterPro" id="IPR036890">
    <property type="entry name" value="HATPase_C_sf"/>
</dbReference>
<dbReference type="InterPro" id="IPR003594">
    <property type="entry name" value="HATPase_dom"/>
</dbReference>
<dbReference type="InterPro" id="IPR005467">
    <property type="entry name" value="His_kinase_dom"/>
</dbReference>
<dbReference type="Pfam" id="PF02518">
    <property type="entry name" value="HATPase_c"/>
    <property type="match status" value="1"/>
</dbReference>
<dbReference type="Pfam" id="PF00512">
    <property type="entry name" value="HisKA"/>
    <property type="match status" value="1"/>
</dbReference>
<feature type="transmembrane region" description="Helical" evidence="13">
    <location>
        <begin position="44"/>
        <end position="60"/>
    </location>
</feature>
<evidence type="ECO:0000256" key="7">
    <source>
        <dbReference type="ARBA" id="ARBA00022741"/>
    </source>
</evidence>
<proteinExistence type="predicted"/>
<evidence type="ECO:0000256" key="9">
    <source>
        <dbReference type="ARBA" id="ARBA00022840"/>
    </source>
</evidence>
<keyword evidence="11" id="KW-0902">Two-component regulatory system</keyword>
<feature type="transmembrane region" description="Helical" evidence="13">
    <location>
        <begin position="92"/>
        <end position="113"/>
    </location>
</feature>
<dbReference type="CDD" id="cd00075">
    <property type="entry name" value="HATPase"/>
    <property type="match status" value="1"/>
</dbReference>
<dbReference type="RefSeq" id="WP_262398892.1">
    <property type="nucleotide sequence ID" value="NZ_JACRTB010000003.1"/>
</dbReference>
<evidence type="ECO:0000256" key="10">
    <source>
        <dbReference type="ARBA" id="ARBA00022989"/>
    </source>
</evidence>
<dbReference type="SUPFAM" id="SSF47384">
    <property type="entry name" value="Homodimeric domain of signal transducing histidine kinase"/>
    <property type="match status" value="1"/>
</dbReference>
<dbReference type="Gene3D" id="3.30.565.10">
    <property type="entry name" value="Histidine kinase-like ATPase, C-terminal domain"/>
    <property type="match status" value="1"/>
</dbReference>
<dbReference type="Gene3D" id="1.20.120.620">
    <property type="entry name" value="Backbone structure of the membrane domain of e. Coli histidine kinase receptor kdpd"/>
    <property type="match status" value="1"/>
</dbReference>
<comment type="caution">
    <text evidence="15">The sequence shown here is derived from an EMBL/GenBank/DDBJ whole genome shotgun (WGS) entry which is preliminary data.</text>
</comment>
<keyword evidence="4" id="KW-0597">Phosphoprotein</keyword>
<dbReference type="InterPro" id="IPR052023">
    <property type="entry name" value="Histidine_kinase_KdpD"/>
</dbReference>
<feature type="domain" description="Histidine kinase" evidence="14">
    <location>
        <begin position="138"/>
        <end position="357"/>
    </location>
</feature>
<evidence type="ECO:0000256" key="11">
    <source>
        <dbReference type="ARBA" id="ARBA00023012"/>
    </source>
</evidence>
<keyword evidence="10 13" id="KW-1133">Transmembrane helix</keyword>
<dbReference type="InterPro" id="IPR004358">
    <property type="entry name" value="Sig_transdc_His_kin-like_C"/>
</dbReference>
<keyword evidence="8" id="KW-0418">Kinase</keyword>
<keyword evidence="5" id="KW-0808">Transferase</keyword>
<dbReference type="SUPFAM" id="SSF55874">
    <property type="entry name" value="ATPase domain of HSP90 chaperone/DNA topoisomerase II/histidine kinase"/>
    <property type="match status" value="1"/>
</dbReference>
<dbReference type="InterPro" id="IPR003661">
    <property type="entry name" value="HisK_dim/P_dom"/>
</dbReference>
<dbReference type="PROSITE" id="PS50109">
    <property type="entry name" value="HIS_KIN"/>
    <property type="match status" value="1"/>
</dbReference>
<dbReference type="InterPro" id="IPR036097">
    <property type="entry name" value="HisK_dim/P_sf"/>
</dbReference>
<dbReference type="CDD" id="cd00082">
    <property type="entry name" value="HisKA"/>
    <property type="match status" value="1"/>
</dbReference>
<evidence type="ECO:0000256" key="5">
    <source>
        <dbReference type="ARBA" id="ARBA00022679"/>
    </source>
</evidence>
<sequence>MKRSLLRQQASRPIVSNVLRTLFFLTVATGICILLRMIDNRDTYVPMLFILFVFLVARYTDGFWYGVGASLAGVLLVNYLFTYPYFNFNFTLAGYPITILCMLVVSTATSMLTTQNKRQEQIRIEAEKEKTRSNLLRAVSHDLRTPLTSILGAISAVIENDRILGSEERLSLLHDAQDDARWLIKMVENLLTITRIDADENTRLYKEPEAVEELIASAAAKHRKRFGEPPLSVSIPSELLMVPMDAVLIEQVITNLLENAVLHAKGADRITLSVRREDSNAVFEVSDNGAGIPEKLLPHIFDGYFRQNYEEEGDSKRNMGIGLSVCETIVRAHNGTMSAFNKEGGGAVFRFILPLGEEY</sequence>
<feature type="transmembrane region" description="Helical" evidence="13">
    <location>
        <begin position="21"/>
        <end position="38"/>
    </location>
</feature>
<comment type="catalytic activity">
    <reaction evidence="1">
        <text>ATP + protein L-histidine = ADP + protein N-phospho-L-histidine.</text>
        <dbReference type="EC" id="2.7.13.3"/>
    </reaction>
</comment>
<evidence type="ECO:0000256" key="12">
    <source>
        <dbReference type="ARBA" id="ARBA00023136"/>
    </source>
</evidence>
<dbReference type="PANTHER" id="PTHR45569:SF1">
    <property type="entry name" value="SENSOR PROTEIN KDPD"/>
    <property type="match status" value="1"/>
</dbReference>
<name>A0ABR7NFS2_9FIRM</name>